<keyword evidence="1" id="KW-0863">Zinc-finger</keyword>
<proteinExistence type="predicted"/>
<dbReference type="SMART" id="SM00184">
    <property type="entry name" value="RING"/>
    <property type="match status" value="1"/>
</dbReference>
<dbReference type="AlphaFoldDB" id="A0A8H3CMK6"/>
<dbReference type="EMBL" id="CAJMWY010002585">
    <property type="protein sequence ID" value="CAE6491304.1"/>
    <property type="molecule type" value="Genomic_DNA"/>
</dbReference>
<feature type="compositionally biased region" description="Polar residues" evidence="2">
    <location>
        <begin position="212"/>
        <end position="226"/>
    </location>
</feature>
<feature type="compositionally biased region" description="Polar residues" evidence="2">
    <location>
        <begin position="112"/>
        <end position="121"/>
    </location>
</feature>
<evidence type="ECO:0000313" key="4">
    <source>
        <dbReference type="EMBL" id="CAE6491304.1"/>
    </source>
</evidence>
<dbReference type="Gene3D" id="3.30.40.10">
    <property type="entry name" value="Zinc/RING finger domain, C3HC4 (zinc finger)"/>
    <property type="match status" value="1"/>
</dbReference>
<dbReference type="GO" id="GO:0008270">
    <property type="term" value="F:zinc ion binding"/>
    <property type="evidence" value="ECO:0007669"/>
    <property type="project" value="UniProtKB-KW"/>
</dbReference>
<evidence type="ECO:0000313" key="5">
    <source>
        <dbReference type="Proteomes" id="UP000663861"/>
    </source>
</evidence>
<dbReference type="InterPro" id="IPR013083">
    <property type="entry name" value="Znf_RING/FYVE/PHD"/>
</dbReference>
<evidence type="ECO:0000259" key="3">
    <source>
        <dbReference type="PROSITE" id="PS50089"/>
    </source>
</evidence>
<dbReference type="Proteomes" id="UP000663861">
    <property type="component" value="Unassembled WGS sequence"/>
</dbReference>
<gene>
    <name evidence="4" type="ORF">RDB_LOCUS111791</name>
</gene>
<name>A0A8H3CMK6_9AGAM</name>
<organism evidence="4 5">
    <name type="scientific">Rhizoctonia solani</name>
    <dbReference type="NCBI Taxonomy" id="456999"/>
    <lineage>
        <taxon>Eukaryota</taxon>
        <taxon>Fungi</taxon>
        <taxon>Dikarya</taxon>
        <taxon>Basidiomycota</taxon>
        <taxon>Agaricomycotina</taxon>
        <taxon>Agaricomycetes</taxon>
        <taxon>Cantharellales</taxon>
        <taxon>Ceratobasidiaceae</taxon>
        <taxon>Rhizoctonia</taxon>
    </lineage>
</organism>
<feature type="region of interest" description="Disordered" evidence="2">
    <location>
        <begin position="81"/>
        <end position="233"/>
    </location>
</feature>
<feature type="domain" description="RING-type" evidence="3">
    <location>
        <begin position="271"/>
        <end position="318"/>
    </location>
</feature>
<feature type="compositionally biased region" description="Polar residues" evidence="2">
    <location>
        <begin position="145"/>
        <end position="159"/>
    </location>
</feature>
<feature type="compositionally biased region" description="Polar residues" evidence="2">
    <location>
        <begin position="178"/>
        <end position="197"/>
    </location>
</feature>
<dbReference type="InterPro" id="IPR001841">
    <property type="entry name" value="Znf_RING"/>
</dbReference>
<keyword evidence="1" id="KW-0479">Metal-binding</keyword>
<sequence length="379" mass="41792">DQEIINDPSLEWTAQLFGQLSYHLLAPLQVPEPLDVYALNMRILEADYKCSREEDKLKNVEAEARALRTQVLDKEQEVARLNSNAERRQDEVQRLKTQLSRASRPAPKEPSGLSTRFSGGSRTDESTNGKGKSTGWGNPAGWRASTPQNGQSRSTSGFPTTRMAGGSNGSSIGRRDNSSGSNASSNKRANGAANSEFSHWGRAPSHPPQGHASVSSRVSGMANRQRTAAEEAEAQSLEAAFRLQQQFDNETIQFTLGEALARSMEQPQFECRICMETCPDEDVARVDGCEHSCCRECMRGNIQSKIEERKYPIPCPLCVAGLDGNNEQKEVGTIPAWVVETIGISPELFNIYTEMQLAEHSITIECRGCSSTLLTRFFE</sequence>
<dbReference type="SUPFAM" id="SSF57850">
    <property type="entry name" value="RING/U-box"/>
    <property type="match status" value="1"/>
</dbReference>
<feature type="non-terminal residue" evidence="4">
    <location>
        <position position="1"/>
    </location>
</feature>
<keyword evidence="1" id="KW-0862">Zinc</keyword>
<comment type="caution">
    <text evidence="4">The sequence shown here is derived from an EMBL/GenBank/DDBJ whole genome shotgun (WGS) entry which is preliminary data.</text>
</comment>
<accession>A0A8H3CMK6</accession>
<dbReference type="PROSITE" id="PS50089">
    <property type="entry name" value="ZF_RING_2"/>
    <property type="match status" value="1"/>
</dbReference>
<protein>
    <recommendedName>
        <fullName evidence="3">RING-type domain-containing protein</fullName>
    </recommendedName>
</protein>
<feature type="compositionally biased region" description="Basic and acidic residues" evidence="2">
    <location>
        <begin position="85"/>
        <end position="94"/>
    </location>
</feature>
<reference evidence="4" key="1">
    <citation type="submission" date="2021-01" db="EMBL/GenBank/DDBJ databases">
        <authorList>
            <person name="Kaushik A."/>
        </authorList>
    </citation>
    <scope>NUCLEOTIDE SEQUENCE</scope>
    <source>
        <strain evidence="4">AG4-RS23</strain>
    </source>
</reference>
<evidence type="ECO:0000256" key="2">
    <source>
        <dbReference type="SAM" id="MobiDB-lite"/>
    </source>
</evidence>
<evidence type="ECO:0000256" key="1">
    <source>
        <dbReference type="PROSITE-ProRule" id="PRU00175"/>
    </source>
</evidence>